<dbReference type="AlphaFoldDB" id="A0AAV1SFI1"/>
<dbReference type="Pfam" id="PF13812">
    <property type="entry name" value="PPR_3"/>
    <property type="match status" value="1"/>
</dbReference>
<evidence type="ECO:0000256" key="1">
    <source>
        <dbReference type="ARBA" id="ARBA00007626"/>
    </source>
</evidence>
<sequence>MSFLQKSNPKPWQWHYVHGISKVLKAFSFSKSTFPSCSSSSRPKDSLHSRISKARNEKVSVIPVIEQWLHEGKTFKQSQLHDSIKHLRKNRRFSHALQAFHKISQWTSDQKGYDQSTEDFAVRLDLISKVHGIERVEEYYNRIPDRFRDIQVYGTILDCYVRKKHLEKAEAMMQKMKELRFVKVRHYNVMLSLYNLMGKHEKLDTLVKEMEEKGIHGDMCAFNIRLNAYGAISNIEEMEKLLNKMETDPRINIDWNTCFVVANGYLKAGLIEKALPLLKRAEQLIGGTRGNSKRLAYEVLLTLYGAAKNKIGVYRVWNFYKDTGGLFNSGYQCMISSLMKLDDFADAERILEEWLLRKTSFDVQIPNAEAFVKKIVEGGIELPPSSWDRLATGYLVGGQIVKAVGTLKKAISVSKLGWKLNFYALTACLEGLKGQGNVEEAEELLNLVREHCHFSPAMYDKLKTSAENGNFSGEVFQLEGDDQTLNGEIPAFSEVKNNDSAEL</sequence>
<dbReference type="InterPro" id="IPR002885">
    <property type="entry name" value="PPR_rpt"/>
</dbReference>
<dbReference type="Pfam" id="PF01535">
    <property type="entry name" value="PPR"/>
    <property type="match status" value="1"/>
</dbReference>
<keyword evidence="5" id="KW-1185">Reference proteome</keyword>
<protein>
    <recommendedName>
        <fullName evidence="6">Pentatricopeptide repeat-containing protein</fullName>
    </recommendedName>
</protein>
<feature type="repeat" description="PPR" evidence="3">
    <location>
        <begin position="149"/>
        <end position="183"/>
    </location>
</feature>
<dbReference type="PANTHER" id="PTHR45717:SF10">
    <property type="entry name" value="OS10G0501000 PROTEIN"/>
    <property type="match status" value="1"/>
</dbReference>
<keyword evidence="2" id="KW-0677">Repeat</keyword>
<evidence type="ECO:0000313" key="5">
    <source>
        <dbReference type="Proteomes" id="UP001314170"/>
    </source>
</evidence>
<gene>
    <name evidence="4" type="ORF">DCAF_LOCUS22519</name>
</gene>
<dbReference type="GO" id="GO:0005739">
    <property type="term" value="C:mitochondrion"/>
    <property type="evidence" value="ECO:0007669"/>
    <property type="project" value="TreeGrafter"/>
</dbReference>
<dbReference type="EMBL" id="CAWUPB010001178">
    <property type="protein sequence ID" value="CAK7349798.1"/>
    <property type="molecule type" value="Genomic_DNA"/>
</dbReference>
<dbReference type="PROSITE" id="PS51375">
    <property type="entry name" value="PPR"/>
    <property type="match status" value="1"/>
</dbReference>
<comment type="caution">
    <text evidence="4">The sequence shown here is derived from an EMBL/GenBank/DDBJ whole genome shotgun (WGS) entry which is preliminary data.</text>
</comment>
<dbReference type="Proteomes" id="UP001314170">
    <property type="component" value="Unassembled WGS sequence"/>
</dbReference>
<dbReference type="NCBIfam" id="TIGR00756">
    <property type="entry name" value="PPR"/>
    <property type="match status" value="2"/>
</dbReference>
<dbReference type="Gene3D" id="1.25.40.10">
    <property type="entry name" value="Tetratricopeptide repeat domain"/>
    <property type="match status" value="2"/>
</dbReference>
<evidence type="ECO:0000256" key="2">
    <source>
        <dbReference type="ARBA" id="ARBA00022737"/>
    </source>
</evidence>
<dbReference type="PANTHER" id="PTHR45717">
    <property type="entry name" value="OS12G0527900 PROTEIN"/>
    <property type="match status" value="1"/>
</dbReference>
<reference evidence="4 5" key="1">
    <citation type="submission" date="2024-01" db="EMBL/GenBank/DDBJ databases">
        <authorList>
            <person name="Waweru B."/>
        </authorList>
    </citation>
    <scope>NUCLEOTIDE SEQUENCE [LARGE SCALE GENOMIC DNA]</scope>
</reference>
<comment type="similarity">
    <text evidence="1">Belongs to the PPR family. P subfamily.</text>
</comment>
<evidence type="ECO:0008006" key="6">
    <source>
        <dbReference type="Google" id="ProtNLM"/>
    </source>
</evidence>
<name>A0AAV1SFI1_9ROSI</name>
<proteinExistence type="inferred from homology"/>
<accession>A0AAV1SFI1</accession>
<evidence type="ECO:0000313" key="4">
    <source>
        <dbReference type="EMBL" id="CAK7349798.1"/>
    </source>
</evidence>
<dbReference type="InterPro" id="IPR011990">
    <property type="entry name" value="TPR-like_helical_dom_sf"/>
</dbReference>
<dbReference type="SUPFAM" id="SSF48452">
    <property type="entry name" value="TPR-like"/>
    <property type="match status" value="1"/>
</dbReference>
<evidence type="ECO:0000256" key="3">
    <source>
        <dbReference type="PROSITE-ProRule" id="PRU00708"/>
    </source>
</evidence>
<dbReference type="GO" id="GO:0003729">
    <property type="term" value="F:mRNA binding"/>
    <property type="evidence" value="ECO:0007669"/>
    <property type="project" value="UniProtKB-ARBA"/>
</dbReference>
<organism evidence="4 5">
    <name type="scientific">Dovyalis caffra</name>
    <dbReference type="NCBI Taxonomy" id="77055"/>
    <lineage>
        <taxon>Eukaryota</taxon>
        <taxon>Viridiplantae</taxon>
        <taxon>Streptophyta</taxon>
        <taxon>Embryophyta</taxon>
        <taxon>Tracheophyta</taxon>
        <taxon>Spermatophyta</taxon>
        <taxon>Magnoliopsida</taxon>
        <taxon>eudicotyledons</taxon>
        <taxon>Gunneridae</taxon>
        <taxon>Pentapetalae</taxon>
        <taxon>rosids</taxon>
        <taxon>fabids</taxon>
        <taxon>Malpighiales</taxon>
        <taxon>Salicaceae</taxon>
        <taxon>Flacourtieae</taxon>
        <taxon>Dovyalis</taxon>
    </lineage>
</organism>